<protein>
    <recommendedName>
        <fullName evidence="1">Reverse transcriptase domain-containing protein</fullName>
    </recommendedName>
</protein>
<dbReference type="SUPFAM" id="SSF56672">
    <property type="entry name" value="DNA/RNA polymerases"/>
    <property type="match status" value="1"/>
</dbReference>
<dbReference type="InterPro" id="IPR043502">
    <property type="entry name" value="DNA/RNA_pol_sf"/>
</dbReference>
<dbReference type="InterPro" id="IPR036397">
    <property type="entry name" value="RNaseH_sf"/>
</dbReference>
<dbReference type="GO" id="GO:0003676">
    <property type="term" value="F:nucleic acid binding"/>
    <property type="evidence" value="ECO:0007669"/>
    <property type="project" value="InterPro"/>
</dbReference>
<name>A0A438EJC9_VITVI</name>
<dbReference type="Proteomes" id="UP000288805">
    <property type="component" value="Unassembled WGS sequence"/>
</dbReference>
<dbReference type="EMBL" id="QGNW01001266">
    <property type="protein sequence ID" value="RVW47839.1"/>
    <property type="molecule type" value="Genomic_DNA"/>
</dbReference>
<proteinExistence type="predicted"/>
<dbReference type="CDD" id="cd09279">
    <property type="entry name" value="RNase_HI_like"/>
    <property type="match status" value="1"/>
</dbReference>
<evidence type="ECO:0000313" key="3">
    <source>
        <dbReference type="Proteomes" id="UP000288805"/>
    </source>
</evidence>
<accession>A0A438EJC9</accession>
<dbReference type="GO" id="GO:0004523">
    <property type="term" value="F:RNA-DNA hybrid ribonuclease activity"/>
    <property type="evidence" value="ECO:0007669"/>
    <property type="project" value="InterPro"/>
</dbReference>
<dbReference type="InterPro" id="IPR000477">
    <property type="entry name" value="RT_dom"/>
</dbReference>
<organism evidence="2 3">
    <name type="scientific">Vitis vinifera</name>
    <name type="common">Grape</name>
    <dbReference type="NCBI Taxonomy" id="29760"/>
    <lineage>
        <taxon>Eukaryota</taxon>
        <taxon>Viridiplantae</taxon>
        <taxon>Streptophyta</taxon>
        <taxon>Embryophyta</taxon>
        <taxon>Tracheophyta</taxon>
        <taxon>Spermatophyta</taxon>
        <taxon>Magnoliopsida</taxon>
        <taxon>eudicotyledons</taxon>
        <taxon>Gunneridae</taxon>
        <taxon>Pentapetalae</taxon>
        <taxon>rosids</taxon>
        <taxon>Vitales</taxon>
        <taxon>Vitaceae</taxon>
        <taxon>Viteae</taxon>
        <taxon>Vitis</taxon>
    </lineage>
</organism>
<reference evidence="2 3" key="1">
    <citation type="journal article" date="2018" name="PLoS Genet.">
        <title>Population sequencing reveals clonal diversity and ancestral inbreeding in the grapevine cultivar Chardonnay.</title>
        <authorList>
            <person name="Roach M.J."/>
            <person name="Johnson D.L."/>
            <person name="Bohlmann J."/>
            <person name="van Vuuren H.J."/>
            <person name="Jones S.J."/>
            <person name="Pretorius I.S."/>
            <person name="Schmidt S.A."/>
            <person name="Borneman A.R."/>
        </authorList>
    </citation>
    <scope>NUCLEOTIDE SEQUENCE [LARGE SCALE GENOMIC DNA]</scope>
    <source>
        <strain evidence="3">cv. Chardonnay</strain>
        <tissue evidence="2">Leaf</tissue>
    </source>
</reference>
<gene>
    <name evidence="2" type="ORF">CK203_092933</name>
</gene>
<dbReference type="Pfam" id="PF13456">
    <property type="entry name" value="RVT_3"/>
    <property type="match status" value="1"/>
</dbReference>
<comment type="caution">
    <text evidence="2">The sequence shown here is derived from an EMBL/GenBank/DDBJ whole genome shotgun (WGS) entry which is preliminary data.</text>
</comment>
<dbReference type="InterPro" id="IPR002156">
    <property type="entry name" value="RNaseH_domain"/>
</dbReference>
<dbReference type="PANTHER" id="PTHR48475">
    <property type="entry name" value="RIBONUCLEASE H"/>
    <property type="match status" value="1"/>
</dbReference>
<dbReference type="PROSITE" id="PS50878">
    <property type="entry name" value="RT_POL"/>
    <property type="match status" value="1"/>
</dbReference>
<evidence type="ECO:0000313" key="2">
    <source>
        <dbReference type="EMBL" id="RVW47839.1"/>
    </source>
</evidence>
<evidence type="ECO:0000259" key="1">
    <source>
        <dbReference type="PROSITE" id="PS50878"/>
    </source>
</evidence>
<dbReference type="AlphaFoldDB" id="A0A438EJC9"/>
<dbReference type="PANTHER" id="PTHR48475:SF1">
    <property type="entry name" value="RNASE H TYPE-1 DOMAIN-CONTAINING PROTEIN"/>
    <property type="match status" value="1"/>
</dbReference>
<feature type="domain" description="Reverse transcriptase" evidence="1">
    <location>
        <begin position="1"/>
        <end position="67"/>
    </location>
</feature>
<dbReference type="InterPro" id="IPR043128">
    <property type="entry name" value="Rev_trsase/Diguanyl_cyclase"/>
</dbReference>
<dbReference type="Gene3D" id="3.30.70.270">
    <property type="match status" value="1"/>
</dbReference>
<dbReference type="Gene3D" id="3.30.420.10">
    <property type="entry name" value="Ribonuclease H-like superfamily/Ribonuclease H"/>
    <property type="match status" value="1"/>
</dbReference>
<sequence>MTKIFKPLIDQTMEVYIDDIVVKSETRAKHIQHLEEAFRLIQAYNMKFNPAKCAFSISAEKFLGASGSGVGLALQSPIRKLVKQAIHLNFPTSNNEVEYEAMLAGLDLTLMLVVVWLEVRSDSQLIVEQIQREYKAKGERIARYLSMVEELLKKLDD</sequence>
<dbReference type="Pfam" id="PF00078">
    <property type="entry name" value="RVT_1"/>
    <property type="match status" value="1"/>
</dbReference>